<evidence type="ECO:0000313" key="2">
    <source>
        <dbReference type="Proteomes" id="UP000022141"/>
    </source>
</evidence>
<keyword evidence="2" id="KW-1185">Reference proteome</keyword>
<gene>
    <name evidence="1" type="ORF">AW11_02576</name>
</gene>
<protein>
    <submittedName>
        <fullName evidence="1">Uncharacterized protein</fullName>
    </submittedName>
</protein>
<evidence type="ECO:0000313" key="1">
    <source>
        <dbReference type="EMBL" id="EXI87447.1"/>
    </source>
</evidence>
<comment type="caution">
    <text evidence="1">The sequence shown here is derived from an EMBL/GenBank/DDBJ whole genome shotgun (WGS) entry which is preliminary data.</text>
</comment>
<proteinExistence type="predicted"/>
<dbReference type="AlphaFoldDB" id="A0A011QDS1"/>
<dbReference type="STRING" id="1454004.AW11_02576"/>
<dbReference type="PATRIC" id="fig|1454004.3.peg.2663"/>
<reference evidence="1" key="1">
    <citation type="submission" date="2014-02" db="EMBL/GenBank/DDBJ databases">
        <title>Expanding our view of genomic diversity in Candidatus Accumulibacter clades.</title>
        <authorList>
            <person name="Skennerton C.T."/>
            <person name="Barr J.J."/>
            <person name="Slater F.R."/>
            <person name="Bond P.L."/>
            <person name="Tyson G.W."/>
        </authorList>
    </citation>
    <scope>NUCLEOTIDE SEQUENCE [LARGE SCALE GENOMIC DNA]</scope>
</reference>
<dbReference type="Proteomes" id="UP000022141">
    <property type="component" value="Unassembled WGS sequence"/>
</dbReference>
<accession>A0A011QDS1</accession>
<name>A0A011QDS1_ACCRE</name>
<dbReference type="EMBL" id="JEMY01000034">
    <property type="protein sequence ID" value="EXI87447.1"/>
    <property type="molecule type" value="Genomic_DNA"/>
</dbReference>
<organism evidence="1 2">
    <name type="scientific">Accumulibacter regalis</name>
    <dbReference type="NCBI Taxonomy" id="522306"/>
    <lineage>
        <taxon>Bacteria</taxon>
        <taxon>Pseudomonadati</taxon>
        <taxon>Pseudomonadota</taxon>
        <taxon>Betaproteobacteria</taxon>
        <taxon>Candidatus Accumulibacter</taxon>
    </lineage>
</organism>
<sequence length="75" mass="7998">MNTSTRPSAADFHLKRLRPLVGGTITNLARTGVDEYGDEFFGLVIALPDGQTRTLTFLADDEGNGPGSFQLDGQG</sequence>